<evidence type="ECO:0000259" key="1">
    <source>
        <dbReference type="PROSITE" id="PS51833"/>
    </source>
</evidence>
<dbReference type="Proteomes" id="UP000295504">
    <property type="component" value="Unassembled WGS sequence"/>
</dbReference>
<keyword evidence="3" id="KW-1185">Reference proteome</keyword>
<feature type="domain" description="HDOD" evidence="1">
    <location>
        <begin position="18"/>
        <end position="214"/>
    </location>
</feature>
<dbReference type="EMBL" id="SLYC01000001">
    <property type="protein sequence ID" value="TCQ08037.1"/>
    <property type="molecule type" value="Genomic_DNA"/>
</dbReference>
<dbReference type="InterPro" id="IPR013976">
    <property type="entry name" value="HDOD"/>
</dbReference>
<dbReference type="OrthoDB" id="9788446at2"/>
<evidence type="ECO:0000313" key="3">
    <source>
        <dbReference type="Proteomes" id="UP000295504"/>
    </source>
</evidence>
<accession>A0A4R2TY75</accession>
<dbReference type="PROSITE" id="PS51833">
    <property type="entry name" value="HDOD"/>
    <property type="match status" value="1"/>
</dbReference>
<gene>
    <name evidence="2" type="ORF">EDD79_1001122</name>
</gene>
<dbReference type="InterPro" id="IPR052340">
    <property type="entry name" value="RNase_Y/CdgJ"/>
</dbReference>
<protein>
    <submittedName>
        <fullName evidence="2">Putative nucleotidyltransferase with HDIG domain</fullName>
    </submittedName>
</protein>
<dbReference type="NCBIfam" id="TIGR00277">
    <property type="entry name" value="HDIG"/>
    <property type="match status" value="1"/>
</dbReference>
<evidence type="ECO:0000313" key="2">
    <source>
        <dbReference type="EMBL" id="TCQ08037.1"/>
    </source>
</evidence>
<organism evidence="2 3">
    <name type="scientific">Serpentinicella alkaliphila</name>
    <dbReference type="NCBI Taxonomy" id="1734049"/>
    <lineage>
        <taxon>Bacteria</taxon>
        <taxon>Bacillati</taxon>
        <taxon>Bacillota</taxon>
        <taxon>Clostridia</taxon>
        <taxon>Peptostreptococcales</taxon>
        <taxon>Natronincolaceae</taxon>
        <taxon>Serpentinicella</taxon>
    </lineage>
</organism>
<dbReference type="PANTHER" id="PTHR33525">
    <property type="match status" value="1"/>
</dbReference>
<reference evidence="2 3" key="1">
    <citation type="submission" date="2019-03" db="EMBL/GenBank/DDBJ databases">
        <title>Genomic Encyclopedia of Type Strains, Phase IV (KMG-IV): sequencing the most valuable type-strain genomes for metagenomic binning, comparative biology and taxonomic classification.</title>
        <authorList>
            <person name="Goeker M."/>
        </authorList>
    </citation>
    <scope>NUCLEOTIDE SEQUENCE [LARGE SCALE GENOMIC DNA]</scope>
    <source>
        <strain evidence="2 3">DSM 100013</strain>
    </source>
</reference>
<name>A0A4R2TY75_9FIRM</name>
<keyword evidence="2" id="KW-0808">Transferase</keyword>
<dbReference type="PANTHER" id="PTHR33525:SF3">
    <property type="entry name" value="RIBONUCLEASE Y"/>
    <property type="match status" value="1"/>
</dbReference>
<proteinExistence type="predicted"/>
<comment type="caution">
    <text evidence="2">The sequence shown here is derived from an EMBL/GenBank/DDBJ whole genome shotgun (WGS) entry which is preliminary data.</text>
</comment>
<dbReference type="Gene3D" id="1.10.3210.10">
    <property type="entry name" value="Hypothetical protein af1432"/>
    <property type="match status" value="1"/>
</dbReference>
<sequence length="280" mass="30768">MNSSMINLEQIIEQAVDIPTLPNVVIRIMELTQDANSTAKDIEEEILKDQALTAKVLKLANSAFYSYPRRISSISQATVLLGFQTIKSITLTASVGNILSKELKGYALGEQTLLKQSQLCAMVSSMIAKRIKYKKVENAYIAGLLRDIGKLVLNHYMNEQYVNVINKVDKENITFLDAEEAILGFNHAEVGSIIAEKWNLPAELVEAIACHHTPELAKVNKEITAIVHVADAIVMMTGIGMGMDGLAYNFSPDAISLLGLTEKDVEDILSDSTELLVDQD</sequence>
<dbReference type="AlphaFoldDB" id="A0A4R2TY75"/>
<dbReference type="CDD" id="cd00077">
    <property type="entry name" value="HDc"/>
    <property type="match status" value="1"/>
</dbReference>
<dbReference type="RefSeq" id="WP_132847350.1">
    <property type="nucleotide sequence ID" value="NZ_CP058648.1"/>
</dbReference>
<dbReference type="GO" id="GO:0016740">
    <property type="term" value="F:transferase activity"/>
    <property type="evidence" value="ECO:0007669"/>
    <property type="project" value="UniProtKB-KW"/>
</dbReference>
<dbReference type="Pfam" id="PF08668">
    <property type="entry name" value="HDOD"/>
    <property type="match status" value="1"/>
</dbReference>
<dbReference type="InterPro" id="IPR006675">
    <property type="entry name" value="HDIG_dom"/>
</dbReference>
<dbReference type="SUPFAM" id="SSF109604">
    <property type="entry name" value="HD-domain/PDEase-like"/>
    <property type="match status" value="1"/>
</dbReference>
<dbReference type="InterPro" id="IPR003607">
    <property type="entry name" value="HD/PDEase_dom"/>
</dbReference>